<feature type="transmembrane region" description="Helical" evidence="1">
    <location>
        <begin position="41"/>
        <end position="63"/>
    </location>
</feature>
<keyword evidence="1" id="KW-0812">Transmembrane</keyword>
<dbReference type="VEuPathDB" id="FungiDB:HGUI_01477"/>
<evidence type="ECO:0000313" key="3">
    <source>
        <dbReference type="Proteomes" id="UP000183365"/>
    </source>
</evidence>
<proteinExistence type="predicted"/>
<keyword evidence="1" id="KW-1133">Transmembrane helix</keyword>
<protein>
    <submittedName>
        <fullName evidence="2">Uncharacterized protein</fullName>
    </submittedName>
</protein>
<name>A0A1L0CKB2_9ASCO</name>
<keyword evidence="1" id="KW-0472">Membrane</keyword>
<dbReference type="OrthoDB" id="10261782at2759"/>
<reference evidence="3" key="1">
    <citation type="submission" date="2016-11" db="EMBL/GenBank/DDBJ databases">
        <authorList>
            <person name="Guldener U."/>
        </authorList>
    </citation>
    <scope>NUCLEOTIDE SEQUENCE [LARGE SCALE GENOMIC DNA]</scope>
</reference>
<dbReference type="Proteomes" id="UP000183365">
    <property type="component" value="Unassembled WGS sequence"/>
</dbReference>
<gene>
    <name evidence="2" type="ORF">HGUI_01477</name>
</gene>
<dbReference type="EMBL" id="FQNF01000020">
    <property type="protein sequence ID" value="SGZ39277.1"/>
    <property type="molecule type" value="Genomic_DNA"/>
</dbReference>
<evidence type="ECO:0000313" key="2">
    <source>
        <dbReference type="EMBL" id="SGZ39277.1"/>
    </source>
</evidence>
<accession>A0A1L0CKB2</accession>
<dbReference type="PANTHER" id="PTHR35204:SF1">
    <property type="entry name" value="ENTEROTOXIN"/>
    <property type="match status" value="1"/>
</dbReference>
<dbReference type="InterPro" id="IPR038921">
    <property type="entry name" value="YOR389W-like"/>
</dbReference>
<evidence type="ECO:0000256" key="1">
    <source>
        <dbReference type="SAM" id="Phobius"/>
    </source>
</evidence>
<dbReference type="AlphaFoldDB" id="A0A1L0CKB2"/>
<dbReference type="PANTHER" id="PTHR35204">
    <property type="entry name" value="YALI0A21131P"/>
    <property type="match status" value="1"/>
</dbReference>
<keyword evidence="3" id="KW-1185">Reference proteome</keyword>
<organism evidence="2 3">
    <name type="scientific">Hanseniaspora guilliermondii</name>
    <dbReference type="NCBI Taxonomy" id="56406"/>
    <lineage>
        <taxon>Eukaryota</taxon>
        <taxon>Fungi</taxon>
        <taxon>Dikarya</taxon>
        <taxon>Ascomycota</taxon>
        <taxon>Saccharomycotina</taxon>
        <taxon>Saccharomycetes</taxon>
        <taxon>Saccharomycodales</taxon>
        <taxon>Saccharomycodaceae</taxon>
        <taxon>Hanseniaspora</taxon>
    </lineage>
</organism>
<sequence>MELLNYTNSNSSESEASLLSSKDKKKKVNLKWRYLDVRVKLLIALCVLSILSNILFFLFGLNFKRSFNYTDDPQSITISNYSSYLAPISLLNSSFMFNSINSFLKQKDCDVFPVGVSYVPASIPKDTVVYHAGSGIPESYEWVAMDVEFSMNFAERSRSAFRGSAQVEHQRDLKLHPRDNKKYGPREDINFCEVSKDMEPFEMQRSKPGKEKVPTTLMSFRLKHDLDKLIYLDGASASKTSETGEMDTQALLYNQIKKTHPDFDDGSEKFMIERDYAEKICKWGEPLGIQGYVRLELGFEFVLCDFNEHLEMISNVSVASANKFLDLPEPIEISKDNGWPINCTDGFLIKEELTADQRKILELEDLRYNHLSSLDAMNGWEWLKAGNKHNKGEDKINLDYRYLVSAINKTELDVDNYKWKIVDDSEDSKDLQNEIFSDLISYYSNVQRFDPTKSTNWQLKTEGIMEKFTPYLKNIEQTLNDQEMLMIDKAFKINQLLHPLIKRYADQYPKKYDVDEIINTGVWEYTHPTHDLQTKADKLIFSSLATVTKEIFTQLITIHELSLTITNEYLKNGKLDDQNKYYMSFAKEQNSILNLINGLNWISFGYECSLKCGIDEICFTPSWGPSPMGWNSIKEKEREDQQNKEDRELAPGFFSDERSGLTKIKSEQVCLGLNYLLDRSMKRKF</sequence>